<dbReference type="EMBL" id="UYSL01001437">
    <property type="protein sequence ID" value="VDL65228.1"/>
    <property type="molecule type" value="Genomic_DNA"/>
</dbReference>
<keyword evidence="2" id="KW-1185">Reference proteome</keyword>
<evidence type="ECO:0000313" key="2">
    <source>
        <dbReference type="Proteomes" id="UP000271162"/>
    </source>
</evidence>
<reference evidence="1 2" key="2">
    <citation type="submission" date="2018-11" db="EMBL/GenBank/DDBJ databases">
        <authorList>
            <consortium name="Pathogen Informatics"/>
        </authorList>
    </citation>
    <scope>NUCLEOTIDE SEQUENCE [LARGE SCALE GENOMIC DNA]</scope>
</reference>
<evidence type="ECO:0000313" key="1">
    <source>
        <dbReference type="EMBL" id="VDL65228.1"/>
    </source>
</evidence>
<reference evidence="3" key="1">
    <citation type="submission" date="2017-02" db="UniProtKB">
        <authorList>
            <consortium name="WormBaseParasite"/>
        </authorList>
    </citation>
    <scope>IDENTIFICATION</scope>
</reference>
<gene>
    <name evidence="1" type="ORF">NBR_LOCUS1659</name>
</gene>
<dbReference type="Proteomes" id="UP000271162">
    <property type="component" value="Unassembled WGS sequence"/>
</dbReference>
<proteinExistence type="predicted"/>
<evidence type="ECO:0000313" key="3">
    <source>
        <dbReference type="WBParaSite" id="NBR_0000165801-mRNA-1"/>
    </source>
</evidence>
<organism evidence="3">
    <name type="scientific">Nippostrongylus brasiliensis</name>
    <name type="common">Rat hookworm</name>
    <dbReference type="NCBI Taxonomy" id="27835"/>
    <lineage>
        <taxon>Eukaryota</taxon>
        <taxon>Metazoa</taxon>
        <taxon>Ecdysozoa</taxon>
        <taxon>Nematoda</taxon>
        <taxon>Chromadorea</taxon>
        <taxon>Rhabditida</taxon>
        <taxon>Rhabditina</taxon>
        <taxon>Rhabditomorpha</taxon>
        <taxon>Strongyloidea</taxon>
        <taxon>Heligmosomidae</taxon>
        <taxon>Nippostrongylus</taxon>
    </lineage>
</organism>
<accession>A0A0N4XGK6</accession>
<protein>
    <submittedName>
        <fullName evidence="3">MR_MLE_N domain-containing protein</fullName>
    </submittedName>
</protein>
<dbReference type="AlphaFoldDB" id="A0A0N4XGK6"/>
<sequence length="68" mass="7440">MRVVSDPSNRYLGGPVRITNSADLCLWALFGVLDTMVKSVFQMAAEYGSYGTPENLHGRSFSEIGDPD</sequence>
<name>A0A0N4XGK6_NIPBR</name>
<dbReference type="WBParaSite" id="NBR_0000165801-mRNA-1">
    <property type="protein sequence ID" value="NBR_0000165801-mRNA-1"/>
    <property type="gene ID" value="NBR_0000165801"/>
</dbReference>